<proteinExistence type="predicted"/>
<dbReference type="CDD" id="cd17734">
    <property type="entry name" value="BRCT_Bard1_rpt1"/>
    <property type="match status" value="1"/>
</dbReference>
<keyword evidence="7" id="KW-0234">DNA repair</keyword>
<dbReference type="InterPro" id="IPR001357">
    <property type="entry name" value="BRCT_dom"/>
</dbReference>
<evidence type="ECO:0000256" key="2">
    <source>
        <dbReference type="ARBA" id="ARBA00022723"/>
    </source>
</evidence>
<dbReference type="Pfam" id="PF13771">
    <property type="entry name" value="zf-HC5HC2H"/>
    <property type="match status" value="1"/>
</dbReference>
<keyword evidence="4" id="KW-0227">DNA damage</keyword>
<dbReference type="Pfam" id="PF00533">
    <property type="entry name" value="BRCT"/>
    <property type="match status" value="1"/>
</dbReference>
<keyword evidence="8" id="KW-0539">Nucleus</keyword>
<evidence type="ECO:0000256" key="10">
    <source>
        <dbReference type="SAM" id="MobiDB-lite"/>
    </source>
</evidence>
<keyword evidence="3" id="KW-0677">Repeat</keyword>
<dbReference type="PANTHER" id="PTHR13763">
    <property type="entry name" value="BREAST CANCER TYPE 1 SUSCEPTIBILITY PROTEIN BRCA1"/>
    <property type="match status" value="1"/>
</dbReference>
<dbReference type="SMART" id="SM00292">
    <property type="entry name" value="BRCT"/>
    <property type="match status" value="2"/>
</dbReference>
<dbReference type="EMBL" id="CP144751">
    <property type="protein sequence ID" value="WVZ86371.1"/>
    <property type="molecule type" value="Genomic_DNA"/>
</dbReference>
<feature type="domain" description="BRCT" evidence="12">
    <location>
        <begin position="520"/>
        <end position="614"/>
    </location>
</feature>
<evidence type="ECO:0000313" key="14">
    <source>
        <dbReference type="EMBL" id="WVZ86371.1"/>
    </source>
</evidence>
<keyword evidence="6" id="KW-0862">Zinc</keyword>
<dbReference type="AlphaFoldDB" id="A0AAQ3U6L7"/>
<dbReference type="PROSITE" id="PS50172">
    <property type="entry name" value="BRCT"/>
    <property type="match status" value="2"/>
</dbReference>
<feature type="domain" description="PHD-type" evidence="13">
    <location>
        <begin position="244"/>
        <end position="364"/>
    </location>
</feature>
<reference evidence="14 15" key="1">
    <citation type="submission" date="2024-02" db="EMBL/GenBank/DDBJ databases">
        <title>High-quality chromosome-scale genome assembly of Pensacola bahiagrass (Paspalum notatum Flugge var. saurae).</title>
        <authorList>
            <person name="Vega J.M."/>
            <person name="Podio M."/>
            <person name="Orjuela J."/>
            <person name="Siena L.A."/>
            <person name="Pessino S.C."/>
            <person name="Combes M.C."/>
            <person name="Mariac C."/>
            <person name="Albertini E."/>
            <person name="Pupilli F."/>
            <person name="Ortiz J.P.A."/>
            <person name="Leblanc O."/>
        </authorList>
    </citation>
    <scope>NUCLEOTIDE SEQUENCE [LARGE SCALE GENOMIC DNA]</scope>
    <source>
        <strain evidence="14">R1</strain>
        <tissue evidence="14">Leaf</tissue>
    </source>
</reference>
<dbReference type="Gene3D" id="3.40.50.10190">
    <property type="entry name" value="BRCT domain"/>
    <property type="match status" value="2"/>
</dbReference>
<dbReference type="PROSITE" id="PS51805">
    <property type="entry name" value="EPHD"/>
    <property type="match status" value="1"/>
</dbReference>
<evidence type="ECO:0000259" key="13">
    <source>
        <dbReference type="PROSITE" id="PS51805"/>
    </source>
</evidence>
<dbReference type="Proteomes" id="UP001341281">
    <property type="component" value="Chromosome 07"/>
</dbReference>
<keyword evidence="15" id="KW-1185">Reference proteome</keyword>
<evidence type="ECO:0000256" key="9">
    <source>
        <dbReference type="PROSITE-ProRule" id="PRU00175"/>
    </source>
</evidence>
<feature type="region of interest" description="Disordered" evidence="10">
    <location>
        <begin position="371"/>
        <end position="394"/>
    </location>
</feature>
<dbReference type="Gene3D" id="3.30.40.10">
    <property type="entry name" value="Zinc/RING finger domain, C3HC4 (zinc finger)"/>
    <property type="match status" value="2"/>
</dbReference>
<feature type="domain" description="BRCT" evidence="12">
    <location>
        <begin position="403"/>
        <end position="499"/>
    </location>
</feature>
<evidence type="ECO:0000256" key="8">
    <source>
        <dbReference type="ARBA" id="ARBA00023242"/>
    </source>
</evidence>
<dbReference type="SUPFAM" id="SSF52113">
    <property type="entry name" value="BRCT domain"/>
    <property type="match status" value="2"/>
</dbReference>
<evidence type="ECO:0008006" key="16">
    <source>
        <dbReference type="Google" id="ProtNLM"/>
    </source>
</evidence>
<dbReference type="SUPFAM" id="SSF57850">
    <property type="entry name" value="RING/U-box"/>
    <property type="match status" value="1"/>
</dbReference>
<accession>A0AAQ3U6L7</accession>
<protein>
    <recommendedName>
        <fullName evidence="16">RING-type E3 ubiquitin transferase BRCA1</fullName>
    </recommendedName>
</protein>
<evidence type="ECO:0000256" key="7">
    <source>
        <dbReference type="ARBA" id="ARBA00023204"/>
    </source>
</evidence>
<dbReference type="InterPro" id="IPR001841">
    <property type="entry name" value="Znf_RING"/>
</dbReference>
<name>A0AAQ3U6L7_PASNO</name>
<dbReference type="GO" id="GO:0000724">
    <property type="term" value="P:double-strand break repair via homologous recombination"/>
    <property type="evidence" value="ECO:0007669"/>
    <property type="project" value="TreeGrafter"/>
</dbReference>
<evidence type="ECO:0000259" key="11">
    <source>
        <dbReference type="PROSITE" id="PS50089"/>
    </source>
</evidence>
<comment type="subcellular location">
    <subcellularLocation>
        <location evidence="1">Nucleus</location>
    </subcellularLocation>
</comment>
<dbReference type="InterPro" id="IPR036420">
    <property type="entry name" value="BRCT_dom_sf"/>
</dbReference>
<dbReference type="InterPro" id="IPR031099">
    <property type="entry name" value="BRCA1-associated"/>
</dbReference>
<dbReference type="PROSITE" id="PS50089">
    <property type="entry name" value="ZF_RING_2"/>
    <property type="match status" value="1"/>
</dbReference>
<feature type="domain" description="RING-type" evidence="11">
    <location>
        <begin position="24"/>
        <end position="62"/>
    </location>
</feature>
<feature type="region of interest" description="Disordered" evidence="10">
    <location>
        <begin position="687"/>
        <end position="710"/>
    </location>
</feature>
<keyword evidence="5 9" id="KW-0863">Zinc-finger</keyword>
<dbReference type="InterPro" id="IPR001965">
    <property type="entry name" value="Znf_PHD"/>
</dbReference>
<dbReference type="FunFam" id="3.40.50.10190:FF:000059">
    <property type="entry name" value="ATBRCA1"/>
    <property type="match status" value="1"/>
</dbReference>
<dbReference type="InterPro" id="IPR034732">
    <property type="entry name" value="EPHD"/>
</dbReference>
<dbReference type="FunFam" id="3.40.50.10190:FF:000006">
    <property type="entry name" value="Breast cancer type 1 susceptibility protein homolog"/>
    <property type="match status" value="1"/>
</dbReference>
<evidence type="ECO:0000256" key="4">
    <source>
        <dbReference type="ARBA" id="ARBA00022763"/>
    </source>
</evidence>
<feature type="region of interest" description="Disordered" evidence="10">
    <location>
        <begin position="107"/>
        <end position="128"/>
    </location>
</feature>
<evidence type="ECO:0000313" key="15">
    <source>
        <dbReference type="Proteomes" id="UP001341281"/>
    </source>
</evidence>
<dbReference type="PANTHER" id="PTHR13763:SF9">
    <property type="entry name" value="BRCA1-ASSOCIATED RING DOMAIN PROTEIN 1"/>
    <property type="match status" value="1"/>
</dbReference>
<dbReference type="GO" id="GO:0045944">
    <property type="term" value="P:positive regulation of transcription by RNA polymerase II"/>
    <property type="evidence" value="ECO:0007669"/>
    <property type="project" value="TreeGrafter"/>
</dbReference>
<evidence type="ECO:0000256" key="1">
    <source>
        <dbReference type="ARBA" id="ARBA00004123"/>
    </source>
</evidence>
<dbReference type="InterPro" id="IPR013083">
    <property type="entry name" value="Znf_RING/FYVE/PHD"/>
</dbReference>
<evidence type="ECO:0000259" key="12">
    <source>
        <dbReference type="PROSITE" id="PS50172"/>
    </source>
</evidence>
<dbReference type="SMART" id="SM00249">
    <property type="entry name" value="PHD"/>
    <property type="match status" value="2"/>
</dbReference>
<dbReference type="FunFam" id="3.30.40.10:FF:000310">
    <property type="entry name" value="Breast cancer associated RING 1"/>
    <property type="match status" value="1"/>
</dbReference>
<keyword evidence="2" id="KW-0479">Metal-binding</keyword>
<dbReference type="GO" id="GO:0004842">
    <property type="term" value="F:ubiquitin-protein transferase activity"/>
    <property type="evidence" value="ECO:0007669"/>
    <property type="project" value="TreeGrafter"/>
</dbReference>
<evidence type="ECO:0000256" key="3">
    <source>
        <dbReference type="ARBA" id="ARBA00022737"/>
    </source>
</evidence>
<gene>
    <name evidence="14" type="ORF">U9M48_033165</name>
</gene>
<dbReference type="GO" id="GO:0008270">
    <property type="term" value="F:zinc ion binding"/>
    <property type="evidence" value="ECO:0007669"/>
    <property type="project" value="UniProtKB-KW"/>
</dbReference>
<sequence length="710" mass="77969">MDGLRRFLNPLVLNLQKMELELTCPVCLKLLTSPTMLPCYHTSCCKCAATPTSNGYSCAICKSGYRPQDLKPASHLEAIVSIHRSLSSTVSTMVQEQDAQVHIPVAKAASHGTPESGNRSGVEKSDQMKSYNPVASKLVYNQSTGPAFGNVDSVQARDPAVEKKAADAAVVAIVQKGHSGSQSSDGPGDLDCESNDLEGERITSRSSVQYALKREPNVVDAHDREMKRQKSTDQVQRQTTMASSWKCEFCHSSQVTERTGPLSHYLHGEPLEADQAWRSNVQHVHEKCIEWAPQAFFTGDIANNLEPELARASKIKCSVCNLKGAALGCLVKSCRKSFHFPCAHNIPGCRWDEENFVMLCPTHSSKRLPCERSKPKKKAMLQQPSSDIDDLNSPSPMQRDELWTASPFLTSKWVICGSALSDHEKEILDQFEHQTGITVTSTWRSNVTHVIASTDERGACARTLKVLMAILAGKWVLNVNWLKACMEARELIPEEPYEIRCDVHGSFDGPRTGRLRAEQQAPSLFAGFTFYFSGHFMPAYKANLEDLITAAGGSVLEKTDLSSASLILYSMEPPQGSNLEPLDEVIKKRIAESEALAATVGCKAIPHTWLLDSIASCTVELTVDVNLDLVFRSNVLMPIKNFHIPLWSFSSSASAMEEKPEMIVECIGNKANKMAAQDVASEAVHQQQPGEVPLMPSSLTSHQCPLPDVS</sequence>
<evidence type="ECO:0000256" key="5">
    <source>
        <dbReference type="ARBA" id="ARBA00022771"/>
    </source>
</evidence>
<organism evidence="14 15">
    <name type="scientific">Paspalum notatum var. saurae</name>
    <dbReference type="NCBI Taxonomy" id="547442"/>
    <lineage>
        <taxon>Eukaryota</taxon>
        <taxon>Viridiplantae</taxon>
        <taxon>Streptophyta</taxon>
        <taxon>Embryophyta</taxon>
        <taxon>Tracheophyta</taxon>
        <taxon>Spermatophyta</taxon>
        <taxon>Magnoliopsida</taxon>
        <taxon>Liliopsida</taxon>
        <taxon>Poales</taxon>
        <taxon>Poaceae</taxon>
        <taxon>PACMAD clade</taxon>
        <taxon>Panicoideae</taxon>
        <taxon>Andropogonodae</taxon>
        <taxon>Paspaleae</taxon>
        <taxon>Paspalinae</taxon>
        <taxon>Paspalum</taxon>
    </lineage>
</organism>
<dbReference type="SMART" id="SM00184">
    <property type="entry name" value="RING"/>
    <property type="match status" value="2"/>
</dbReference>
<dbReference type="GO" id="GO:0005634">
    <property type="term" value="C:nucleus"/>
    <property type="evidence" value="ECO:0007669"/>
    <property type="project" value="UniProtKB-SubCell"/>
</dbReference>
<evidence type="ECO:0000256" key="6">
    <source>
        <dbReference type="ARBA" id="ARBA00022833"/>
    </source>
</evidence>
<feature type="compositionally biased region" description="Polar residues" evidence="10">
    <location>
        <begin position="382"/>
        <end position="394"/>
    </location>
</feature>